<name>A0A3E0DKJ6_9GAMM</name>
<dbReference type="AlphaFoldDB" id="A0A3E0DKJ6"/>
<keyword evidence="2" id="KW-1185">Reference proteome</keyword>
<proteinExistence type="predicted"/>
<evidence type="ECO:0000313" key="2">
    <source>
        <dbReference type="Proteomes" id="UP000256542"/>
    </source>
</evidence>
<organism evidence="1 2">
    <name type="scientific">Marinomonas pollencensis</name>
    <dbReference type="NCBI Taxonomy" id="491954"/>
    <lineage>
        <taxon>Bacteria</taxon>
        <taxon>Pseudomonadati</taxon>
        <taxon>Pseudomonadota</taxon>
        <taxon>Gammaproteobacteria</taxon>
        <taxon>Oceanospirillales</taxon>
        <taxon>Oceanospirillaceae</taxon>
        <taxon>Marinomonas</taxon>
    </lineage>
</organism>
<evidence type="ECO:0000313" key="1">
    <source>
        <dbReference type="EMBL" id="REG83159.1"/>
    </source>
</evidence>
<dbReference type="EMBL" id="QUNG01000006">
    <property type="protein sequence ID" value="REG83159.1"/>
    <property type="molecule type" value="Genomic_DNA"/>
</dbReference>
<protein>
    <submittedName>
        <fullName evidence="1">Uncharacterized protein</fullName>
    </submittedName>
</protein>
<comment type="caution">
    <text evidence="1">The sequence shown here is derived from an EMBL/GenBank/DDBJ whole genome shotgun (WGS) entry which is preliminary data.</text>
</comment>
<reference evidence="1 2" key="1">
    <citation type="submission" date="2018-08" db="EMBL/GenBank/DDBJ databases">
        <title>Genomic Encyclopedia of Type Strains, Phase III (KMG-III): the genomes of soil and plant-associated and newly described type strains.</title>
        <authorList>
            <person name="Whitman W."/>
        </authorList>
    </citation>
    <scope>NUCLEOTIDE SEQUENCE [LARGE SCALE GENOMIC DNA]</scope>
    <source>
        <strain evidence="1 2">CECT 7375</strain>
    </source>
</reference>
<sequence length="38" mass="4348">MRENDHVNLLCRDDVNALAAHKVKRALSDLLPFLEAMQ</sequence>
<gene>
    <name evidence="1" type="ORF">DFP81_10610</name>
</gene>
<accession>A0A3E0DKJ6</accession>
<dbReference type="Proteomes" id="UP000256542">
    <property type="component" value="Unassembled WGS sequence"/>
</dbReference>